<dbReference type="EMBL" id="BSXS01001282">
    <property type="protein sequence ID" value="GME75694.1"/>
    <property type="molecule type" value="Genomic_DNA"/>
</dbReference>
<organism evidence="1 2">
    <name type="scientific">Ambrosiozyma monospora</name>
    <name type="common">Yeast</name>
    <name type="synonym">Endomycopsis monosporus</name>
    <dbReference type="NCBI Taxonomy" id="43982"/>
    <lineage>
        <taxon>Eukaryota</taxon>
        <taxon>Fungi</taxon>
        <taxon>Dikarya</taxon>
        <taxon>Ascomycota</taxon>
        <taxon>Saccharomycotina</taxon>
        <taxon>Pichiomycetes</taxon>
        <taxon>Pichiales</taxon>
        <taxon>Pichiaceae</taxon>
        <taxon>Ambrosiozyma</taxon>
    </lineage>
</organism>
<sequence length="284" mass="30667">MKVKVFNGIKKRTTTKLKRSTTSKKDTRHIIITTTDNVSALFERDEDDYLSPTIPSPKPANTTSPTSTLFPPPPAPQPQGDSQSLTSAHTPTSSKFHLTFPAPPANSSPTTSHHSHRHHFRRSHKHNHSNGSSIPSSAGGLNDEEVTLVTNRSNYAPSSVITTGANANANANASAALSSSSMPPPVPTDQQQPDSPGRGGRKIIRSKTSRNVVFSKDLTPFDKDEMKKKLKSQPLEETAELSWWEENGSMVIMYAGGGVVGIGLLALIVKLVWLIVKGLVLFSS</sequence>
<reference evidence="1" key="1">
    <citation type="submission" date="2023-04" db="EMBL/GenBank/DDBJ databases">
        <title>Ambrosiozyma monospora NBRC 10751.</title>
        <authorList>
            <person name="Ichikawa N."/>
            <person name="Sato H."/>
            <person name="Tonouchi N."/>
        </authorList>
    </citation>
    <scope>NUCLEOTIDE SEQUENCE</scope>
    <source>
        <strain evidence="1">NBRC 10751</strain>
    </source>
</reference>
<proteinExistence type="predicted"/>
<comment type="caution">
    <text evidence="1">The sequence shown here is derived from an EMBL/GenBank/DDBJ whole genome shotgun (WGS) entry which is preliminary data.</text>
</comment>
<gene>
    <name evidence="1" type="ORF">Amon02_000227300</name>
</gene>
<evidence type="ECO:0000313" key="1">
    <source>
        <dbReference type="EMBL" id="GME75694.1"/>
    </source>
</evidence>
<evidence type="ECO:0000313" key="2">
    <source>
        <dbReference type="Proteomes" id="UP001165064"/>
    </source>
</evidence>
<protein>
    <submittedName>
        <fullName evidence="1">Unnamed protein product</fullName>
    </submittedName>
</protein>
<dbReference type="Proteomes" id="UP001165064">
    <property type="component" value="Unassembled WGS sequence"/>
</dbReference>
<name>A0ACB5SXM2_AMBMO</name>
<accession>A0ACB5SXM2</accession>
<keyword evidence="2" id="KW-1185">Reference proteome</keyword>